<feature type="non-terminal residue" evidence="9">
    <location>
        <position position="1"/>
    </location>
</feature>
<name>A0A7R9R2Y9_9ACAR</name>
<dbReference type="GO" id="GO:0004197">
    <property type="term" value="F:cysteine-type endopeptidase activity"/>
    <property type="evidence" value="ECO:0007669"/>
    <property type="project" value="InterPro"/>
</dbReference>
<dbReference type="InterPro" id="IPR002398">
    <property type="entry name" value="Pept_C14"/>
</dbReference>
<evidence type="ECO:0000313" key="10">
    <source>
        <dbReference type="Proteomes" id="UP000728032"/>
    </source>
</evidence>
<organism evidence="9">
    <name type="scientific">Oppiella nova</name>
    <dbReference type="NCBI Taxonomy" id="334625"/>
    <lineage>
        <taxon>Eukaryota</taxon>
        <taxon>Metazoa</taxon>
        <taxon>Ecdysozoa</taxon>
        <taxon>Arthropoda</taxon>
        <taxon>Chelicerata</taxon>
        <taxon>Arachnida</taxon>
        <taxon>Acari</taxon>
        <taxon>Acariformes</taxon>
        <taxon>Sarcoptiformes</taxon>
        <taxon>Oribatida</taxon>
        <taxon>Brachypylina</taxon>
        <taxon>Oppioidea</taxon>
        <taxon>Oppiidae</taxon>
        <taxon>Oppiella</taxon>
    </lineage>
</organism>
<dbReference type="InterPro" id="IPR029030">
    <property type="entry name" value="Caspase-like_dom_sf"/>
</dbReference>
<dbReference type="Gene3D" id="3.40.50.1460">
    <property type="match status" value="1"/>
</dbReference>
<reference evidence="9" key="1">
    <citation type="submission" date="2020-11" db="EMBL/GenBank/DDBJ databases">
        <authorList>
            <person name="Tran Van P."/>
        </authorList>
    </citation>
    <scope>NUCLEOTIDE SEQUENCE</scope>
</reference>
<evidence type="ECO:0000259" key="8">
    <source>
        <dbReference type="PROSITE" id="PS50208"/>
    </source>
</evidence>
<keyword evidence="2" id="KW-0645">Protease</keyword>
<dbReference type="GO" id="GO:0006915">
    <property type="term" value="P:apoptotic process"/>
    <property type="evidence" value="ECO:0007669"/>
    <property type="project" value="TreeGrafter"/>
</dbReference>
<dbReference type="SMART" id="SM00115">
    <property type="entry name" value="CASc"/>
    <property type="match status" value="1"/>
</dbReference>
<keyword evidence="4" id="KW-0788">Thiol protease</keyword>
<dbReference type="InterPro" id="IPR001309">
    <property type="entry name" value="Pept_C14_p20"/>
</dbReference>
<keyword evidence="5" id="KW-0865">Zymogen</keyword>
<accession>A0A7R9R2Y9</accession>
<dbReference type="PANTHER" id="PTHR10454:SF245">
    <property type="entry name" value="CASPASE-RELATED"/>
    <property type="match status" value="1"/>
</dbReference>
<evidence type="ECO:0000256" key="6">
    <source>
        <dbReference type="RuleBase" id="RU003971"/>
    </source>
</evidence>
<dbReference type="EMBL" id="OC972110">
    <property type="protein sequence ID" value="CAD7667313.1"/>
    <property type="molecule type" value="Genomic_DNA"/>
</dbReference>
<evidence type="ECO:0000256" key="1">
    <source>
        <dbReference type="ARBA" id="ARBA00010134"/>
    </source>
</evidence>
<dbReference type="InterPro" id="IPR016129">
    <property type="entry name" value="Caspase_his_AS"/>
</dbReference>
<dbReference type="Proteomes" id="UP000728032">
    <property type="component" value="Unassembled WGS sequence"/>
</dbReference>
<comment type="similarity">
    <text evidence="1 6">Belongs to the peptidase C14A family.</text>
</comment>
<dbReference type="OrthoDB" id="6416614at2759"/>
<evidence type="ECO:0000256" key="3">
    <source>
        <dbReference type="ARBA" id="ARBA00022801"/>
    </source>
</evidence>
<dbReference type="GO" id="GO:0005737">
    <property type="term" value="C:cytoplasm"/>
    <property type="evidence" value="ECO:0007669"/>
    <property type="project" value="TreeGrafter"/>
</dbReference>
<dbReference type="AlphaFoldDB" id="A0A7R9R2Y9"/>
<keyword evidence="3" id="KW-0378">Hydrolase</keyword>
<sequence length="124" mass="14065">SKEDHSQSDCIVVCILTHGEQGILWGRDEKYLTDKVFNYFKGDQCPTLAAKPKIFFIQACQGDRLDEGVAVRQSFDVTDAGHGYYRIPNYADFLIAYSTVPGYYSWRNTTQGSWFIQALTHVLG</sequence>
<dbReference type="PROSITE" id="PS50207">
    <property type="entry name" value="CASPASE_P10"/>
    <property type="match status" value="1"/>
</dbReference>
<evidence type="ECO:0000256" key="5">
    <source>
        <dbReference type="ARBA" id="ARBA00023145"/>
    </source>
</evidence>
<dbReference type="PROSITE" id="PS01122">
    <property type="entry name" value="CASPASE_CYS"/>
    <property type="match status" value="1"/>
</dbReference>
<dbReference type="InterPro" id="IPR033139">
    <property type="entry name" value="Caspase_cys_AS"/>
</dbReference>
<evidence type="ECO:0000259" key="7">
    <source>
        <dbReference type="PROSITE" id="PS50207"/>
    </source>
</evidence>
<dbReference type="PRINTS" id="PR00376">
    <property type="entry name" value="IL1BCENZYME"/>
</dbReference>
<dbReference type="InterPro" id="IPR011600">
    <property type="entry name" value="Pept_C14_caspase"/>
</dbReference>
<dbReference type="GO" id="GO:0006508">
    <property type="term" value="P:proteolysis"/>
    <property type="evidence" value="ECO:0007669"/>
    <property type="project" value="UniProtKB-KW"/>
</dbReference>
<dbReference type="EMBL" id="CAJPVJ010057285">
    <property type="protein sequence ID" value="CAG2183804.1"/>
    <property type="molecule type" value="Genomic_DNA"/>
</dbReference>
<dbReference type="GO" id="GO:0043525">
    <property type="term" value="P:positive regulation of neuron apoptotic process"/>
    <property type="evidence" value="ECO:0007669"/>
    <property type="project" value="TreeGrafter"/>
</dbReference>
<proteinExistence type="inferred from homology"/>
<dbReference type="Pfam" id="PF00656">
    <property type="entry name" value="Peptidase_C14"/>
    <property type="match status" value="1"/>
</dbReference>
<dbReference type="InterPro" id="IPR015917">
    <property type="entry name" value="Pept_C14A"/>
</dbReference>
<dbReference type="PROSITE" id="PS50208">
    <property type="entry name" value="CASPASE_P20"/>
    <property type="match status" value="1"/>
</dbReference>
<feature type="non-terminal residue" evidence="9">
    <location>
        <position position="124"/>
    </location>
</feature>
<feature type="domain" description="Caspase family p20" evidence="8">
    <location>
        <begin position="1"/>
        <end position="64"/>
    </location>
</feature>
<evidence type="ECO:0000313" key="9">
    <source>
        <dbReference type="EMBL" id="CAD7667313.1"/>
    </source>
</evidence>
<dbReference type="SUPFAM" id="SSF52129">
    <property type="entry name" value="Caspase-like"/>
    <property type="match status" value="1"/>
</dbReference>
<keyword evidence="10" id="KW-1185">Reference proteome</keyword>
<dbReference type="PANTHER" id="PTHR10454">
    <property type="entry name" value="CASPASE"/>
    <property type="match status" value="1"/>
</dbReference>
<dbReference type="PROSITE" id="PS01121">
    <property type="entry name" value="CASPASE_HIS"/>
    <property type="match status" value="1"/>
</dbReference>
<evidence type="ECO:0000256" key="2">
    <source>
        <dbReference type="ARBA" id="ARBA00022670"/>
    </source>
</evidence>
<evidence type="ECO:0000256" key="4">
    <source>
        <dbReference type="ARBA" id="ARBA00022807"/>
    </source>
</evidence>
<gene>
    <name evidence="9" type="ORF">ONB1V03_LOCUS23224</name>
</gene>
<feature type="domain" description="Caspase family p10" evidence="7">
    <location>
        <begin position="83"/>
        <end position="124"/>
    </location>
</feature>
<dbReference type="InterPro" id="IPR002138">
    <property type="entry name" value="Pept_C14_p10"/>
</dbReference>
<protein>
    <submittedName>
        <fullName evidence="9">Uncharacterized protein</fullName>
    </submittedName>
</protein>